<evidence type="ECO:0000313" key="7">
    <source>
        <dbReference type="EMBL" id="KAG5553414.1"/>
    </source>
</evidence>
<dbReference type="InterPro" id="IPR036396">
    <property type="entry name" value="Cyt_P450_sf"/>
</dbReference>
<dbReference type="AlphaFoldDB" id="A0AAV6KM78"/>
<sequence length="144" mass="16590">MENHPCPKAVIKETLWLHPPLPFLVPHMAMDSYNILGYLIPKETQILVNVWAIRRDPLTCENPLEFRPERFLKPNIVDYKGHHFEFLPFGTGRRMCHVVPLASRVLPIALGSILLAFNWFLANGVTPMEMDMSERMGITLRKAI</sequence>
<organism evidence="7 8">
    <name type="scientific">Rhododendron griersonianum</name>
    <dbReference type="NCBI Taxonomy" id="479676"/>
    <lineage>
        <taxon>Eukaryota</taxon>
        <taxon>Viridiplantae</taxon>
        <taxon>Streptophyta</taxon>
        <taxon>Embryophyta</taxon>
        <taxon>Tracheophyta</taxon>
        <taxon>Spermatophyta</taxon>
        <taxon>Magnoliopsida</taxon>
        <taxon>eudicotyledons</taxon>
        <taxon>Gunneridae</taxon>
        <taxon>Pentapetalae</taxon>
        <taxon>asterids</taxon>
        <taxon>Ericales</taxon>
        <taxon>Ericaceae</taxon>
        <taxon>Ericoideae</taxon>
        <taxon>Rhodoreae</taxon>
        <taxon>Rhododendron</taxon>
    </lineage>
</organism>
<evidence type="ECO:0000256" key="4">
    <source>
        <dbReference type="ARBA" id="ARBA00023004"/>
    </source>
</evidence>
<dbReference type="EMBL" id="JACTNZ010000004">
    <property type="protein sequence ID" value="KAG5553414.1"/>
    <property type="molecule type" value="Genomic_DNA"/>
</dbReference>
<dbReference type="InterPro" id="IPR001128">
    <property type="entry name" value="Cyt_P450"/>
</dbReference>
<keyword evidence="6" id="KW-1133">Transmembrane helix</keyword>
<dbReference type="PANTHER" id="PTHR47950">
    <property type="entry name" value="CYTOCHROME P450, FAMILY 76, SUBFAMILY C, POLYPEPTIDE 5-RELATED"/>
    <property type="match status" value="1"/>
</dbReference>
<dbReference type="Pfam" id="PF00067">
    <property type="entry name" value="p450"/>
    <property type="match status" value="1"/>
</dbReference>
<feature type="transmembrane region" description="Helical" evidence="6">
    <location>
        <begin position="101"/>
        <end position="122"/>
    </location>
</feature>
<comment type="caution">
    <text evidence="7">The sequence shown here is derived from an EMBL/GenBank/DDBJ whole genome shotgun (WGS) entry which is preliminary data.</text>
</comment>
<dbReference type="GO" id="GO:0020037">
    <property type="term" value="F:heme binding"/>
    <property type="evidence" value="ECO:0007669"/>
    <property type="project" value="InterPro"/>
</dbReference>
<reference evidence="7" key="1">
    <citation type="submission" date="2020-08" db="EMBL/GenBank/DDBJ databases">
        <title>Plant Genome Project.</title>
        <authorList>
            <person name="Zhang R.-G."/>
        </authorList>
    </citation>
    <scope>NUCLEOTIDE SEQUENCE</scope>
    <source>
        <strain evidence="7">WSP0</strain>
        <tissue evidence="7">Leaf</tissue>
    </source>
</reference>
<keyword evidence="2 5" id="KW-0479">Metal-binding</keyword>
<proteinExistence type="inferred from homology"/>
<comment type="similarity">
    <text evidence="1">Belongs to the cytochrome P450 family.</text>
</comment>
<evidence type="ECO:0000256" key="3">
    <source>
        <dbReference type="ARBA" id="ARBA00023002"/>
    </source>
</evidence>
<evidence type="ECO:0000256" key="5">
    <source>
        <dbReference type="PIRSR" id="PIRSR602401-1"/>
    </source>
</evidence>
<dbReference type="PANTHER" id="PTHR47950:SF13">
    <property type="entry name" value="CYTOCHROME P450, FAMILY 76, SUBFAMILY G, POLYPEPTIDE 1"/>
    <property type="match status" value="1"/>
</dbReference>
<dbReference type="Proteomes" id="UP000823749">
    <property type="component" value="Chromosome 4"/>
</dbReference>
<protein>
    <submittedName>
        <fullName evidence="7">Uncharacterized protein</fullName>
    </submittedName>
</protein>
<evidence type="ECO:0000256" key="2">
    <source>
        <dbReference type="ARBA" id="ARBA00022723"/>
    </source>
</evidence>
<keyword evidence="6" id="KW-0812">Transmembrane</keyword>
<evidence type="ECO:0000256" key="6">
    <source>
        <dbReference type="SAM" id="Phobius"/>
    </source>
</evidence>
<dbReference type="PRINTS" id="PR00463">
    <property type="entry name" value="EP450I"/>
</dbReference>
<accession>A0AAV6KM78</accession>
<dbReference type="GO" id="GO:0016705">
    <property type="term" value="F:oxidoreductase activity, acting on paired donors, with incorporation or reduction of molecular oxygen"/>
    <property type="evidence" value="ECO:0007669"/>
    <property type="project" value="InterPro"/>
</dbReference>
<name>A0AAV6KM78_9ERIC</name>
<gene>
    <name evidence="7" type="ORF">RHGRI_011331</name>
</gene>
<evidence type="ECO:0000313" key="8">
    <source>
        <dbReference type="Proteomes" id="UP000823749"/>
    </source>
</evidence>
<dbReference type="GO" id="GO:0004497">
    <property type="term" value="F:monooxygenase activity"/>
    <property type="evidence" value="ECO:0007669"/>
    <property type="project" value="InterPro"/>
</dbReference>
<dbReference type="GO" id="GO:0005506">
    <property type="term" value="F:iron ion binding"/>
    <property type="evidence" value="ECO:0007669"/>
    <property type="project" value="InterPro"/>
</dbReference>
<comment type="cofactor">
    <cofactor evidence="5">
        <name>heme</name>
        <dbReference type="ChEBI" id="CHEBI:30413"/>
    </cofactor>
</comment>
<keyword evidence="5" id="KW-0349">Heme</keyword>
<dbReference type="Gene3D" id="1.10.630.10">
    <property type="entry name" value="Cytochrome P450"/>
    <property type="match status" value="1"/>
</dbReference>
<keyword evidence="6" id="KW-0472">Membrane</keyword>
<dbReference type="SUPFAM" id="SSF48264">
    <property type="entry name" value="Cytochrome P450"/>
    <property type="match status" value="1"/>
</dbReference>
<feature type="binding site" description="axial binding residue" evidence="5">
    <location>
        <position position="96"/>
    </location>
    <ligand>
        <name>heme</name>
        <dbReference type="ChEBI" id="CHEBI:30413"/>
    </ligand>
    <ligandPart>
        <name>Fe</name>
        <dbReference type="ChEBI" id="CHEBI:18248"/>
    </ligandPart>
</feature>
<dbReference type="InterPro" id="IPR002401">
    <property type="entry name" value="Cyt_P450_E_grp-I"/>
</dbReference>
<keyword evidence="4 5" id="KW-0408">Iron</keyword>
<keyword evidence="3" id="KW-0560">Oxidoreductase</keyword>
<evidence type="ECO:0000256" key="1">
    <source>
        <dbReference type="ARBA" id="ARBA00010617"/>
    </source>
</evidence>
<keyword evidence="8" id="KW-1185">Reference proteome</keyword>